<accession>A0ABN8IJE2</accession>
<dbReference type="InterPro" id="IPR006693">
    <property type="entry name" value="AB_hydrolase_lipase"/>
</dbReference>
<evidence type="ECO:0000313" key="3">
    <source>
        <dbReference type="Proteomes" id="UP000837857"/>
    </source>
</evidence>
<feature type="domain" description="Partial AB-hydrolase lipase" evidence="1">
    <location>
        <begin position="58"/>
        <end position="115"/>
    </location>
</feature>
<reference evidence="2" key="1">
    <citation type="submission" date="2022-03" db="EMBL/GenBank/DDBJ databases">
        <authorList>
            <person name="Martin H S."/>
        </authorList>
    </citation>
    <scope>NUCLEOTIDE SEQUENCE</scope>
</reference>
<feature type="non-terminal residue" evidence="2">
    <location>
        <position position="146"/>
    </location>
</feature>
<sequence length="146" mass="16144">MRIFHPREQFLKTTASKILWCVVYLIFFKLAVQDVSGVLRKFLLTKSEPSGHLLNFTESAAVLGYRAEEHTVVTDDGYVLTVFRIPKGKNCRGGVRQPPVLIMHGLLLSSDSWLDSGPHAGLGYLVSDECCDFWSSNVAATTPGSI</sequence>
<dbReference type="SUPFAM" id="SSF53474">
    <property type="entry name" value="alpha/beta-Hydrolases"/>
    <property type="match status" value="1"/>
</dbReference>
<dbReference type="PANTHER" id="PTHR11005">
    <property type="entry name" value="LYSOSOMAL ACID LIPASE-RELATED"/>
    <property type="match status" value="1"/>
</dbReference>
<dbReference type="Proteomes" id="UP000837857">
    <property type="component" value="Chromosome 24"/>
</dbReference>
<protein>
    <recommendedName>
        <fullName evidence="1">Partial AB-hydrolase lipase domain-containing protein</fullName>
    </recommendedName>
</protein>
<gene>
    <name evidence="2" type="ORF">IPOD504_LOCUS9907</name>
</gene>
<name>A0ABN8IJE2_9NEOP</name>
<dbReference type="Gene3D" id="3.40.50.1820">
    <property type="entry name" value="alpha/beta hydrolase"/>
    <property type="match status" value="1"/>
</dbReference>
<dbReference type="Pfam" id="PF04083">
    <property type="entry name" value="Abhydro_lipase"/>
    <property type="match status" value="1"/>
</dbReference>
<dbReference type="InterPro" id="IPR029058">
    <property type="entry name" value="AB_hydrolase_fold"/>
</dbReference>
<evidence type="ECO:0000313" key="2">
    <source>
        <dbReference type="EMBL" id="CAH2056976.1"/>
    </source>
</evidence>
<keyword evidence="3" id="KW-1185">Reference proteome</keyword>
<evidence type="ECO:0000259" key="1">
    <source>
        <dbReference type="Pfam" id="PF04083"/>
    </source>
</evidence>
<proteinExistence type="predicted"/>
<dbReference type="EMBL" id="OW152836">
    <property type="protein sequence ID" value="CAH2056976.1"/>
    <property type="molecule type" value="Genomic_DNA"/>
</dbReference>
<organism evidence="2 3">
    <name type="scientific">Iphiclides podalirius</name>
    <name type="common">scarce swallowtail</name>
    <dbReference type="NCBI Taxonomy" id="110791"/>
    <lineage>
        <taxon>Eukaryota</taxon>
        <taxon>Metazoa</taxon>
        <taxon>Ecdysozoa</taxon>
        <taxon>Arthropoda</taxon>
        <taxon>Hexapoda</taxon>
        <taxon>Insecta</taxon>
        <taxon>Pterygota</taxon>
        <taxon>Neoptera</taxon>
        <taxon>Endopterygota</taxon>
        <taxon>Lepidoptera</taxon>
        <taxon>Glossata</taxon>
        <taxon>Ditrysia</taxon>
        <taxon>Papilionoidea</taxon>
        <taxon>Papilionidae</taxon>
        <taxon>Papilioninae</taxon>
        <taxon>Iphiclides</taxon>
    </lineage>
</organism>